<dbReference type="GO" id="GO:0030674">
    <property type="term" value="F:protein-macromolecule adaptor activity"/>
    <property type="evidence" value="ECO:0007669"/>
    <property type="project" value="TreeGrafter"/>
</dbReference>
<keyword evidence="3" id="KW-0998">Cell outer membrane</keyword>
<keyword evidence="1" id="KW-0732">Signal</keyword>
<gene>
    <name evidence="6" type="ORF">F0357_14695</name>
</gene>
<sequence>MRAAPSPRCRNSAPWATDFRSGRRSDTGRGRGRRGVRGPLSQLSEEAKVQRDDDLPFEGRPASPSLPGVLSSAGARLRRSGAAGLIAVLVGAGLLAGCGTSETLTHGYVITPDALAQVPIGASREQVLLALGTPSTTSTVGNGVFYYITQTTRRQMAFMMPKVIDQRVVAIYFDEQGHVKQIADYGLKDGKVFDFYAQKTPTGGADFGFIGQVIHGSSTIGPSIGK</sequence>
<evidence type="ECO:0000313" key="6">
    <source>
        <dbReference type="EMBL" id="MQT13864.1"/>
    </source>
</evidence>
<reference evidence="6 7" key="1">
    <citation type="submission" date="2019-09" db="EMBL/GenBank/DDBJ databases">
        <title>Segnochrobactrum spirostomi gen. nov., sp. nov., isolated from the ciliate Spirostomum cf. yagiui and description of a novel family, Segnochrobactraceae fam. nov. within the order Rhizobiales of the class Alphaproteobacteria.</title>
        <authorList>
            <person name="Akter S."/>
            <person name="Shazib S.U.A."/>
            <person name="Shin M.K."/>
        </authorList>
    </citation>
    <scope>NUCLEOTIDE SEQUENCE [LARGE SCALE GENOMIC DNA]</scope>
    <source>
        <strain evidence="6 7">Sp-1</strain>
    </source>
</reference>
<dbReference type="GO" id="GO:0051205">
    <property type="term" value="P:protein insertion into membrane"/>
    <property type="evidence" value="ECO:0007669"/>
    <property type="project" value="TreeGrafter"/>
</dbReference>
<feature type="compositionally biased region" description="Basic and acidic residues" evidence="4">
    <location>
        <begin position="45"/>
        <end position="54"/>
    </location>
</feature>
<evidence type="ECO:0000259" key="5">
    <source>
        <dbReference type="Pfam" id="PF04355"/>
    </source>
</evidence>
<dbReference type="AlphaFoldDB" id="A0A6A7Y411"/>
<evidence type="ECO:0000256" key="2">
    <source>
        <dbReference type="ARBA" id="ARBA00023136"/>
    </source>
</evidence>
<dbReference type="PANTHER" id="PTHR37482:SF1">
    <property type="entry name" value="OUTER MEMBRANE PROTEIN ASSEMBLY FACTOR BAME"/>
    <property type="match status" value="1"/>
</dbReference>
<dbReference type="Gene3D" id="3.30.1450.10">
    <property type="match status" value="1"/>
</dbReference>
<protein>
    <submittedName>
        <fullName evidence="6">Outer membrane protein assembly factor BamE</fullName>
    </submittedName>
</protein>
<evidence type="ECO:0000256" key="1">
    <source>
        <dbReference type="ARBA" id="ARBA00022729"/>
    </source>
</evidence>
<dbReference type="InterPro" id="IPR037873">
    <property type="entry name" value="BamE-like"/>
</dbReference>
<evidence type="ECO:0000256" key="3">
    <source>
        <dbReference type="ARBA" id="ARBA00023237"/>
    </source>
</evidence>
<name>A0A6A7Y411_9HYPH</name>
<accession>A0A6A7Y411</accession>
<organism evidence="6 7">
    <name type="scientific">Segnochrobactrum spirostomi</name>
    <dbReference type="NCBI Taxonomy" id="2608987"/>
    <lineage>
        <taxon>Bacteria</taxon>
        <taxon>Pseudomonadati</taxon>
        <taxon>Pseudomonadota</taxon>
        <taxon>Alphaproteobacteria</taxon>
        <taxon>Hyphomicrobiales</taxon>
        <taxon>Segnochrobactraceae</taxon>
        <taxon>Segnochrobactrum</taxon>
    </lineage>
</organism>
<keyword evidence="2" id="KW-0472">Membrane</keyword>
<feature type="region of interest" description="Disordered" evidence="4">
    <location>
        <begin position="1"/>
        <end position="71"/>
    </location>
</feature>
<dbReference type="PANTHER" id="PTHR37482">
    <property type="entry name" value="OUTER MEMBRANE PROTEIN ASSEMBLY FACTOR BAME"/>
    <property type="match status" value="1"/>
</dbReference>
<dbReference type="InterPro" id="IPR007450">
    <property type="entry name" value="BamE_dom"/>
</dbReference>
<dbReference type="GO" id="GO:1990063">
    <property type="term" value="C:Bam protein complex"/>
    <property type="evidence" value="ECO:0007669"/>
    <property type="project" value="TreeGrafter"/>
</dbReference>
<evidence type="ECO:0000313" key="7">
    <source>
        <dbReference type="Proteomes" id="UP000332515"/>
    </source>
</evidence>
<dbReference type="EMBL" id="VWNA01000001">
    <property type="protein sequence ID" value="MQT13864.1"/>
    <property type="molecule type" value="Genomic_DNA"/>
</dbReference>
<dbReference type="InterPro" id="IPR026592">
    <property type="entry name" value="BamE"/>
</dbReference>
<feature type="domain" description="Outer membrane protein assembly factor BamE" evidence="5">
    <location>
        <begin position="107"/>
        <end position="182"/>
    </location>
</feature>
<comment type="caution">
    <text evidence="6">The sequence shown here is derived from an EMBL/GenBank/DDBJ whole genome shotgun (WGS) entry which is preliminary data.</text>
</comment>
<keyword evidence="7" id="KW-1185">Reference proteome</keyword>
<evidence type="ECO:0000256" key="4">
    <source>
        <dbReference type="SAM" id="MobiDB-lite"/>
    </source>
</evidence>
<feature type="compositionally biased region" description="Basic and acidic residues" evidence="4">
    <location>
        <begin position="20"/>
        <end position="29"/>
    </location>
</feature>
<dbReference type="Pfam" id="PF04355">
    <property type="entry name" value="BamE"/>
    <property type="match status" value="1"/>
</dbReference>
<dbReference type="GO" id="GO:0043165">
    <property type="term" value="P:Gram-negative-bacterium-type cell outer membrane assembly"/>
    <property type="evidence" value="ECO:0007669"/>
    <property type="project" value="TreeGrafter"/>
</dbReference>
<proteinExistence type="predicted"/>
<dbReference type="Proteomes" id="UP000332515">
    <property type="component" value="Unassembled WGS sequence"/>
</dbReference>